<keyword evidence="2" id="KW-1185">Reference proteome</keyword>
<organism evidence="1 2">
    <name type="scientific">Nonomuraea typhae</name>
    <dbReference type="NCBI Taxonomy" id="2603600"/>
    <lineage>
        <taxon>Bacteria</taxon>
        <taxon>Bacillati</taxon>
        <taxon>Actinomycetota</taxon>
        <taxon>Actinomycetes</taxon>
        <taxon>Streptosporangiales</taxon>
        <taxon>Streptosporangiaceae</taxon>
        <taxon>Nonomuraea</taxon>
    </lineage>
</organism>
<evidence type="ECO:0000313" key="1">
    <source>
        <dbReference type="EMBL" id="MFI6502348.1"/>
    </source>
</evidence>
<protein>
    <recommendedName>
        <fullName evidence="3">DNA-binding protein</fullName>
    </recommendedName>
</protein>
<evidence type="ECO:0000313" key="2">
    <source>
        <dbReference type="Proteomes" id="UP001612741"/>
    </source>
</evidence>
<gene>
    <name evidence="1" type="ORF">ACIBG2_33560</name>
</gene>
<accession>A0ABW7Z2N2</accession>
<comment type="caution">
    <text evidence="1">The sequence shown here is derived from an EMBL/GenBank/DDBJ whole genome shotgun (WGS) entry which is preliminary data.</text>
</comment>
<dbReference type="RefSeq" id="WP_397087542.1">
    <property type="nucleotide sequence ID" value="NZ_JBITGY010000009.1"/>
</dbReference>
<dbReference type="EMBL" id="JBITGY010000009">
    <property type="protein sequence ID" value="MFI6502348.1"/>
    <property type="molecule type" value="Genomic_DNA"/>
</dbReference>
<reference evidence="1 2" key="1">
    <citation type="submission" date="2024-10" db="EMBL/GenBank/DDBJ databases">
        <title>The Natural Products Discovery Center: Release of the First 8490 Sequenced Strains for Exploring Actinobacteria Biosynthetic Diversity.</title>
        <authorList>
            <person name="Kalkreuter E."/>
            <person name="Kautsar S.A."/>
            <person name="Yang D."/>
            <person name="Bader C.D."/>
            <person name="Teijaro C.N."/>
            <person name="Fluegel L."/>
            <person name="Davis C.M."/>
            <person name="Simpson J.R."/>
            <person name="Lauterbach L."/>
            <person name="Steele A.D."/>
            <person name="Gui C."/>
            <person name="Meng S."/>
            <person name="Li G."/>
            <person name="Viehrig K."/>
            <person name="Ye F."/>
            <person name="Su P."/>
            <person name="Kiefer A.F."/>
            <person name="Nichols A."/>
            <person name="Cepeda A.J."/>
            <person name="Yan W."/>
            <person name="Fan B."/>
            <person name="Jiang Y."/>
            <person name="Adhikari A."/>
            <person name="Zheng C.-J."/>
            <person name="Schuster L."/>
            <person name="Cowan T.M."/>
            <person name="Smanski M.J."/>
            <person name="Chevrette M.G."/>
            <person name="De Carvalho L.P.S."/>
            <person name="Shen B."/>
        </authorList>
    </citation>
    <scope>NUCLEOTIDE SEQUENCE [LARGE SCALE GENOMIC DNA]</scope>
    <source>
        <strain evidence="1 2">NPDC050545</strain>
    </source>
</reference>
<proteinExistence type="predicted"/>
<sequence>MDDSLTRIYTCQEGAERLGNTVIKASTLYRLARNRLVPHIRNGRKVGWTEAQLAGVVEYLAEHSLGSP</sequence>
<evidence type="ECO:0008006" key="3">
    <source>
        <dbReference type="Google" id="ProtNLM"/>
    </source>
</evidence>
<dbReference type="Proteomes" id="UP001612741">
    <property type="component" value="Unassembled WGS sequence"/>
</dbReference>
<name>A0ABW7Z2N2_9ACTN</name>